<dbReference type="RefSeq" id="WP_167038189.1">
    <property type="nucleotide sequence ID" value="NZ_BAAANA010000001.1"/>
</dbReference>
<keyword evidence="4 8" id="KW-0067">ATP-binding</keyword>
<accession>A0A7Y2Q015</accession>
<dbReference type="InterPro" id="IPR008995">
    <property type="entry name" value="Mo/tungstate-bd_C_term_dom"/>
</dbReference>
<dbReference type="InterPro" id="IPR017871">
    <property type="entry name" value="ABC_transporter-like_CS"/>
</dbReference>
<dbReference type="PANTHER" id="PTHR43875">
    <property type="entry name" value="MALTODEXTRIN IMPORT ATP-BINDING PROTEIN MSMX"/>
    <property type="match status" value="1"/>
</dbReference>
<evidence type="ECO:0000256" key="3">
    <source>
        <dbReference type="ARBA" id="ARBA00022741"/>
    </source>
</evidence>
<evidence type="ECO:0000259" key="7">
    <source>
        <dbReference type="PROSITE" id="PS50893"/>
    </source>
</evidence>
<evidence type="ECO:0000256" key="4">
    <source>
        <dbReference type="ARBA" id="ARBA00022840"/>
    </source>
</evidence>
<sequence>MNPLVPESVTDAGTAVGEESAQRVVVSLRGLQKRFKRASGEWTAAVDGVSLDIHSGELVVLLGSSGCGKTTTLRCIAGLEQPTGGEVVAGGRVVSSSAGIVVPPEKRNFGMMFQSYAVWPHMSVFGNVAYPLKARKISKAQIEQRVGAVLDLVGIGHLRDEYPSQLSGGQQQRVALARCLVADPQVILFDEPLSNVDAKVREDLRAEILAMKTRIGFGGVYVTHDQEEALAIADRIAIMDAGRIVQIGTPREIYGRPNSLFVANFVGTINRLKGTVTITERGRVVVSTLLGDVVVTGDGIVERLIAGQDVWVVIRPEAIRLGDEALALENTWRGRIDQETFTGASGHVRVAVGDQSLRVRTDGGRQFDTGGDLAVGVAADRVRLLLPHDSDGAVR</sequence>
<keyword evidence="5" id="KW-1278">Translocase</keyword>
<dbReference type="PROSITE" id="PS50893">
    <property type="entry name" value="ABC_TRANSPORTER_2"/>
    <property type="match status" value="1"/>
</dbReference>
<evidence type="ECO:0000313" key="8">
    <source>
        <dbReference type="EMBL" id="NNH03878.1"/>
    </source>
</evidence>
<dbReference type="Gene3D" id="2.40.50.140">
    <property type="entry name" value="Nucleic acid-binding proteins"/>
    <property type="match status" value="1"/>
</dbReference>
<dbReference type="InterPro" id="IPR027417">
    <property type="entry name" value="P-loop_NTPase"/>
</dbReference>
<dbReference type="PANTHER" id="PTHR43875:SF15">
    <property type="entry name" value="TREHALOSE IMPORT ATP-BINDING PROTEIN SUGC"/>
    <property type="match status" value="1"/>
</dbReference>
<keyword evidence="1" id="KW-0813">Transport</keyword>
<dbReference type="EMBL" id="JABEMB010000009">
    <property type="protein sequence ID" value="NNH03878.1"/>
    <property type="molecule type" value="Genomic_DNA"/>
</dbReference>
<dbReference type="InterPro" id="IPR003593">
    <property type="entry name" value="AAA+_ATPase"/>
</dbReference>
<keyword evidence="6" id="KW-0472">Membrane</keyword>
<dbReference type="FunFam" id="3.40.50.300:FF:000042">
    <property type="entry name" value="Maltose/maltodextrin ABC transporter, ATP-binding protein"/>
    <property type="match status" value="1"/>
</dbReference>
<dbReference type="InterPro" id="IPR012340">
    <property type="entry name" value="NA-bd_OB-fold"/>
</dbReference>
<protein>
    <submittedName>
        <fullName evidence="8">ABC transporter ATP-binding protein</fullName>
    </submittedName>
</protein>
<dbReference type="Pfam" id="PF08402">
    <property type="entry name" value="TOBE_2"/>
    <property type="match status" value="1"/>
</dbReference>
<dbReference type="Proteomes" id="UP000543598">
    <property type="component" value="Unassembled WGS sequence"/>
</dbReference>
<gene>
    <name evidence="8" type="ORF">HLA99_08460</name>
</gene>
<dbReference type="GO" id="GO:0016887">
    <property type="term" value="F:ATP hydrolysis activity"/>
    <property type="evidence" value="ECO:0007669"/>
    <property type="project" value="InterPro"/>
</dbReference>
<dbReference type="SUPFAM" id="SSF50331">
    <property type="entry name" value="MOP-like"/>
    <property type="match status" value="1"/>
</dbReference>
<evidence type="ECO:0000256" key="2">
    <source>
        <dbReference type="ARBA" id="ARBA00022475"/>
    </source>
</evidence>
<dbReference type="Gene3D" id="3.40.50.300">
    <property type="entry name" value="P-loop containing nucleotide triphosphate hydrolases"/>
    <property type="match status" value="1"/>
</dbReference>
<evidence type="ECO:0000256" key="1">
    <source>
        <dbReference type="ARBA" id="ARBA00022448"/>
    </source>
</evidence>
<dbReference type="InterPro" id="IPR013611">
    <property type="entry name" value="Transp-assoc_OB_typ2"/>
</dbReference>
<keyword evidence="3" id="KW-0547">Nucleotide-binding</keyword>
<evidence type="ECO:0000313" key="9">
    <source>
        <dbReference type="Proteomes" id="UP000543598"/>
    </source>
</evidence>
<dbReference type="InterPro" id="IPR003439">
    <property type="entry name" value="ABC_transporter-like_ATP-bd"/>
</dbReference>
<dbReference type="PROSITE" id="PS00211">
    <property type="entry name" value="ABC_TRANSPORTER_1"/>
    <property type="match status" value="1"/>
</dbReference>
<dbReference type="Gene3D" id="2.40.50.100">
    <property type="match status" value="1"/>
</dbReference>
<name>A0A7Y2Q015_9MICO</name>
<keyword evidence="2" id="KW-1003">Cell membrane</keyword>
<dbReference type="SUPFAM" id="SSF52540">
    <property type="entry name" value="P-loop containing nucleoside triphosphate hydrolases"/>
    <property type="match status" value="1"/>
</dbReference>
<reference evidence="8 9" key="1">
    <citation type="submission" date="2020-05" db="EMBL/GenBank/DDBJ databases">
        <title>MicrobeNet Type strains.</title>
        <authorList>
            <person name="Nicholson A.C."/>
        </authorList>
    </citation>
    <scope>NUCLEOTIDE SEQUENCE [LARGE SCALE GENOMIC DNA]</scope>
    <source>
        <strain evidence="8 9">JCM 14282</strain>
    </source>
</reference>
<proteinExistence type="predicted"/>
<evidence type="ECO:0000256" key="5">
    <source>
        <dbReference type="ARBA" id="ARBA00022967"/>
    </source>
</evidence>
<evidence type="ECO:0000256" key="6">
    <source>
        <dbReference type="ARBA" id="ARBA00023136"/>
    </source>
</evidence>
<dbReference type="GO" id="GO:0055052">
    <property type="term" value="C:ATP-binding cassette (ABC) transporter complex, substrate-binding subunit-containing"/>
    <property type="evidence" value="ECO:0007669"/>
    <property type="project" value="TreeGrafter"/>
</dbReference>
<organism evidence="8 9">
    <name type="scientific">Microbacterium ulmi</name>
    <dbReference type="NCBI Taxonomy" id="179095"/>
    <lineage>
        <taxon>Bacteria</taxon>
        <taxon>Bacillati</taxon>
        <taxon>Actinomycetota</taxon>
        <taxon>Actinomycetes</taxon>
        <taxon>Micrococcales</taxon>
        <taxon>Microbacteriaceae</taxon>
        <taxon>Microbacterium</taxon>
    </lineage>
</organism>
<dbReference type="SMART" id="SM00382">
    <property type="entry name" value="AAA"/>
    <property type="match status" value="1"/>
</dbReference>
<keyword evidence="9" id="KW-1185">Reference proteome</keyword>
<dbReference type="GO" id="GO:0005524">
    <property type="term" value="F:ATP binding"/>
    <property type="evidence" value="ECO:0007669"/>
    <property type="project" value="UniProtKB-KW"/>
</dbReference>
<comment type="caution">
    <text evidence="8">The sequence shown here is derived from an EMBL/GenBank/DDBJ whole genome shotgun (WGS) entry which is preliminary data.</text>
</comment>
<feature type="domain" description="ABC transporter" evidence="7">
    <location>
        <begin position="26"/>
        <end position="266"/>
    </location>
</feature>
<dbReference type="AlphaFoldDB" id="A0A7Y2Q015"/>
<dbReference type="GO" id="GO:0140359">
    <property type="term" value="F:ABC-type transporter activity"/>
    <property type="evidence" value="ECO:0007669"/>
    <property type="project" value="UniProtKB-ARBA"/>
</dbReference>
<dbReference type="Pfam" id="PF00005">
    <property type="entry name" value="ABC_tran"/>
    <property type="match status" value="1"/>
</dbReference>
<dbReference type="InterPro" id="IPR047641">
    <property type="entry name" value="ABC_transpr_MalK/UgpC-like"/>
</dbReference>